<evidence type="ECO:0000256" key="3">
    <source>
        <dbReference type="ARBA" id="ARBA00013368"/>
    </source>
</evidence>
<feature type="domain" description="Rad50/SbcC-type AAA" evidence="5">
    <location>
        <begin position="6"/>
        <end position="240"/>
    </location>
</feature>
<name>A0A845L6S6_HELGE</name>
<evidence type="ECO:0000259" key="5">
    <source>
        <dbReference type="Pfam" id="PF13476"/>
    </source>
</evidence>
<accession>A0A845L6S6</accession>
<evidence type="ECO:0000256" key="1">
    <source>
        <dbReference type="ARBA" id="ARBA00006930"/>
    </source>
</evidence>
<dbReference type="InterPro" id="IPR038729">
    <property type="entry name" value="Rad50/SbcC_AAA"/>
</dbReference>
<dbReference type="Pfam" id="PF13476">
    <property type="entry name" value="AAA_23"/>
    <property type="match status" value="1"/>
</dbReference>
<dbReference type="RefSeq" id="WP_161260521.1">
    <property type="nucleotide sequence ID" value="NZ_JAFBDC010000002.1"/>
</dbReference>
<comment type="caution">
    <text evidence="6">The sequence shown here is derived from an EMBL/GenBank/DDBJ whole genome shotgun (WGS) entry which is preliminary data.</text>
</comment>
<evidence type="ECO:0000256" key="2">
    <source>
        <dbReference type="ARBA" id="ARBA00011322"/>
    </source>
</evidence>
<dbReference type="EMBL" id="WXEX01000002">
    <property type="protein sequence ID" value="MZP41928.1"/>
    <property type="molecule type" value="Genomic_DNA"/>
</dbReference>
<evidence type="ECO:0000313" key="6">
    <source>
        <dbReference type="EMBL" id="MZP41928.1"/>
    </source>
</evidence>
<protein>
    <recommendedName>
        <fullName evidence="3">Nuclease SbcCD subunit C</fullName>
    </recommendedName>
</protein>
<dbReference type="AlphaFoldDB" id="A0A845L6S6"/>
<sequence length="723" mass="83815">MKINNLTICNFGSFENAVSFDFSLTDKNRNVILIGGRNGSGKTTIFTAIKLALYGHLAFGYKSITQSYLDQIRINNNSLSKKNLISYIELSVELEEERHVATYMIRREWKFKRKQLGELTTILRDSVELSNDEVLYFENYIKNVMPPQLFDLFFFDGELIGNFFMEGNVSKKIKESLNILKNYDTFDIIQTHLQRNIIKLVNTDSSAEESLYLSLCHQEATLKQEIEQLTQLIQSINNQIDTLSEQRSSVDNRFKNAGGLKALELSELKASLIQEERFREEKHDWLRSFANDTLPFLMVSPLIAKLKEQLDKEEYFKQYKVITEILNPSLFASILRDELSMDLNLCTISESLAHKLANGVMRRIRPPFAFNINDFTPIHDLSPDTLKNIRQLIDNIEHHSVEEIRSCKEAIRCSLENTTRLRQRLEVVEGNDEISLLAAEVQSLDEQIHQLKEHRLELTNTLQTKQVESDALKPELKRCIMSLTKVRKEKSMVSLCLRTQMIINELIPELLAPEVTLFRESFWYIFNQLMSKNTLADEVYVSKDFDVTLYRNELKSINEIRNILSKLGLDGFETVLGSRCIAVLCDKLKLQTPTELENRLKSCLSTDNLLIPIKVDINSLSKGEQQIYIMALYWSLIKVANKSIPFVIDTPYARIDKKHRQHITTQFFPTLSHQVIILSTDSEINEEYYALLKPFIAKEYTLCYSEKQKNTVTEERYFFEVTA</sequence>
<dbReference type="Gene3D" id="3.40.50.300">
    <property type="entry name" value="P-loop containing nucleotide triphosphate hydrolases"/>
    <property type="match status" value="2"/>
</dbReference>
<proteinExistence type="inferred from homology"/>
<dbReference type="InterPro" id="IPR027417">
    <property type="entry name" value="P-loop_NTPase"/>
</dbReference>
<dbReference type="GO" id="GO:0016887">
    <property type="term" value="F:ATP hydrolysis activity"/>
    <property type="evidence" value="ECO:0007669"/>
    <property type="project" value="InterPro"/>
</dbReference>
<dbReference type="SUPFAM" id="SSF52540">
    <property type="entry name" value="P-loop containing nucleoside triphosphate hydrolases"/>
    <property type="match status" value="1"/>
</dbReference>
<feature type="coiled-coil region" evidence="4">
    <location>
        <begin position="434"/>
        <end position="461"/>
    </location>
</feature>
<organism evidence="6 7">
    <name type="scientific">Heliomicrobium gestii</name>
    <name type="common">Heliobacterium gestii</name>
    <dbReference type="NCBI Taxonomy" id="2699"/>
    <lineage>
        <taxon>Bacteria</taxon>
        <taxon>Bacillati</taxon>
        <taxon>Bacillota</taxon>
        <taxon>Clostridia</taxon>
        <taxon>Eubacteriales</taxon>
        <taxon>Heliobacteriaceae</taxon>
        <taxon>Heliomicrobium</taxon>
    </lineage>
</organism>
<reference evidence="6 7" key="1">
    <citation type="submission" date="2020-01" db="EMBL/GenBank/DDBJ databases">
        <title>Whole genome sequence of Heliobacterium gestii DSM 11169.</title>
        <authorList>
            <person name="Kyndt J.A."/>
            <person name="Meyer T.E."/>
        </authorList>
    </citation>
    <scope>NUCLEOTIDE SEQUENCE [LARGE SCALE GENOMIC DNA]</scope>
    <source>
        <strain evidence="6 7">DSM 11169</strain>
    </source>
</reference>
<feature type="coiled-coil region" evidence="4">
    <location>
        <begin position="219"/>
        <end position="253"/>
    </location>
</feature>
<dbReference type="PANTHER" id="PTHR32114">
    <property type="entry name" value="ABC TRANSPORTER ABCH.3"/>
    <property type="match status" value="1"/>
</dbReference>
<dbReference type="PANTHER" id="PTHR32114:SF2">
    <property type="entry name" value="ABC TRANSPORTER ABCH.3"/>
    <property type="match status" value="1"/>
</dbReference>
<gene>
    <name evidence="6" type="ORF">GTO89_02625</name>
</gene>
<keyword evidence="7" id="KW-1185">Reference proteome</keyword>
<comment type="subunit">
    <text evidence="2">Heterodimer of SbcC and SbcD.</text>
</comment>
<comment type="similarity">
    <text evidence="1">Belongs to the SMC family. SbcC subfamily.</text>
</comment>
<evidence type="ECO:0000313" key="7">
    <source>
        <dbReference type="Proteomes" id="UP000471031"/>
    </source>
</evidence>
<dbReference type="OrthoDB" id="9795626at2"/>
<evidence type="ECO:0000256" key="4">
    <source>
        <dbReference type="SAM" id="Coils"/>
    </source>
</evidence>
<dbReference type="GO" id="GO:0006302">
    <property type="term" value="P:double-strand break repair"/>
    <property type="evidence" value="ECO:0007669"/>
    <property type="project" value="InterPro"/>
</dbReference>
<keyword evidence="4" id="KW-0175">Coiled coil</keyword>
<dbReference type="Proteomes" id="UP000471031">
    <property type="component" value="Unassembled WGS sequence"/>
</dbReference>